<sequence length="301" mass="34317">MSYHLILNKFSSFIGIITLSLFIYSMSMDVQQHNWYSVWALLPQDVTEQVKKVMNSLRSEFGGPEFEPHVTVVGAIRLTEDEAREKLIKACDGLKAYNMTIEKVDNTGRLFLLHKTPEVMETGAHCWSHFGYKGETPYMPHLSILYGDLTEEEKKRAQEKANALDESIKKSIPITRLALYKTDPEDKTLESWEKVSEDKRGGKLPKMTILYDRKAHEVPNLVTNMWCKSKSSMTFTVNQGINGSETHKGFHSMLNNRGTRHVRVGHVSEACPCRTRVRHCHSILRGVSVLPRLPQIVNAKS</sequence>
<organism evidence="2 3">
    <name type="scientific">Artemisia annua</name>
    <name type="common">Sweet wormwood</name>
    <dbReference type="NCBI Taxonomy" id="35608"/>
    <lineage>
        <taxon>Eukaryota</taxon>
        <taxon>Viridiplantae</taxon>
        <taxon>Streptophyta</taxon>
        <taxon>Embryophyta</taxon>
        <taxon>Tracheophyta</taxon>
        <taxon>Spermatophyta</taxon>
        <taxon>Magnoliopsida</taxon>
        <taxon>eudicotyledons</taxon>
        <taxon>Gunneridae</taxon>
        <taxon>Pentapetalae</taxon>
        <taxon>asterids</taxon>
        <taxon>campanulids</taxon>
        <taxon>Asterales</taxon>
        <taxon>Asteraceae</taxon>
        <taxon>Asteroideae</taxon>
        <taxon>Anthemideae</taxon>
        <taxon>Artemisiinae</taxon>
        <taxon>Artemisia</taxon>
    </lineage>
</organism>
<dbReference type="InterPro" id="IPR009097">
    <property type="entry name" value="Cyclic_Pdiesterase"/>
</dbReference>
<dbReference type="Pfam" id="PF13563">
    <property type="entry name" value="2_5_RNA_ligase2"/>
    <property type="match status" value="1"/>
</dbReference>
<dbReference type="InterPro" id="IPR012386">
    <property type="entry name" value="Cyclic-nucl_3Pdiesterase"/>
</dbReference>
<gene>
    <name evidence="2" type="ORF">CTI12_AA578290</name>
</gene>
<dbReference type="GO" id="GO:0004113">
    <property type="term" value="F:2',3'-cyclic-nucleotide 3'-phosphodiesterase activity"/>
    <property type="evidence" value="ECO:0007669"/>
    <property type="project" value="TreeGrafter"/>
</dbReference>
<evidence type="ECO:0000313" key="2">
    <source>
        <dbReference type="EMBL" id="PWA38767.1"/>
    </source>
</evidence>
<protein>
    <submittedName>
        <fullName evidence="2">RNA ligase/cyclic nucleotide phosphodiesterase family protein</fullName>
    </submittedName>
</protein>
<proteinExistence type="predicted"/>
<keyword evidence="1" id="KW-1133">Transmembrane helix</keyword>
<dbReference type="AlphaFoldDB" id="A0A2U1KPR2"/>
<dbReference type="OrthoDB" id="514292at2759"/>
<dbReference type="SUPFAM" id="SSF55144">
    <property type="entry name" value="LigT-like"/>
    <property type="match status" value="1"/>
</dbReference>
<keyword evidence="3" id="KW-1185">Reference proteome</keyword>
<reference evidence="2 3" key="1">
    <citation type="journal article" date="2018" name="Mol. Plant">
        <title>The genome of Artemisia annua provides insight into the evolution of Asteraceae family and artemisinin biosynthesis.</title>
        <authorList>
            <person name="Shen Q."/>
            <person name="Zhang L."/>
            <person name="Liao Z."/>
            <person name="Wang S."/>
            <person name="Yan T."/>
            <person name="Shi P."/>
            <person name="Liu M."/>
            <person name="Fu X."/>
            <person name="Pan Q."/>
            <person name="Wang Y."/>
            <person name="Lv Z."/>
            <person name="Lu X."/>
            <person name="Zhang F."/>
            <person name="Jiang W."/>
            <person name="Ma Y."/>
            <person name="Chen M."/>
            <person name="Hao X."/>
            <person name="Li L."/>
            <person name="Tang Y."/>
            <person name="Lv G."/>
            <person name="Zhou Y."/>
            <person name="Sun X."/>
            <person name="Brodelius P.E."/>
            <person name="Rose J.K.C."/>
            <person name="Tang K."/>
        </authorList>
    </citation>
    <scope>NUCLEOTIDE SEQUENCE [LARGE SCALE GENOMIC DNA]</scope>
    <source>
        <strain evidence="3">cv. Huhao1</strain>
        <tissue evidence="2">Leaf</tissue>
    </source>
</reference>
<accession>A0A2U1KPR2</accession>
<evidence type="ECO:0000256" key="1">
    <source>
        <dbReference type="SAM" id="Phobius"/>
    </source>
</evidence>
<dbReference type="PANTHER" id="PTHR28141:SF1">
    <property type="entry name" value="2',3'-CYCLIC-NUCLEOTIDE 3'-PHOSPHODIESTERASE"/>
    <property type="match status" value="1"/>
</dbReference>
<keyword evidence="1" id="KW-0812">Transmembrane</keyword>
<feature type="transmembrane region" description="Helical" evidence="1">
    <location>
        <begin position="6"/>
        <end position="24"/>
    </location>
</feature>
<dbReference type="GO" id="GO:0009187">
    <property type="term" value="P:cyclic nucleotide metabolic process"/>
    <property type="evidence" value="ECO:0007669"/>
    <property type="project" value="TreeGrafter"/>
</dbReference>
<dbReference type="Proteomes" id="UP000245207">
    <property type="component" value="Unassembled WGS sequence"/>
</dbReference>
<dbReference type="Gene3D" id="3.90.1140.10">
    <property type="entry name" value="Cyclic phosphodiesterase"/>
    <property type="match status" value="1"/>
</dbReference>
<dbReference type="GO" id="GO:0016874">
    <property type="term" value="F:ligase activity"/>
    <property type="evidence" value="ECO:0007669"/>
    <property type="project" value="UniProtKB-KW"/>
</dbReference>
<dbReference type="PANTHER" id="PTHR28141">
    <property type="entry name" value="2',3'-CYCLIC-NUCLEOTIDE 3'-PHOSPHODIESTERASE"/>
    <property type="match status" value="1"/>
</dbReference>
<dbReference type="FunFam" id="3.90.1140.10:FF:000007">
    <property type="entry name" value="Cyclic phosphodiesterase"/>
    <property type="match status" value="1"/>
</dbReference>
<comment type="caution">
    <text evidence="2">The sequence shown here is derived from an EMBL/GenBank/DDBJ whole genome shotgun (WGS) entry which is preliminary data.</text>
</comment>
<name>A0A2U1KPR2_ARTAN</name>
<dbReference type="EMBL" id="PKPP01015285">
    <property type="protein sequence ID" value="PWA38767.1"/>
    <property type="molecule type" value="Genomic_DNA"/>
</dbReference>
<evidence type="ECO:0000313" key="3">
    <source>
        <dbReference type="Proteomes" id="UP000245207"/>
    </source>
</evidence>
<dbReference type="STRING" id="35608.A0A2U1KPR2"/>
<keyword evidence="1" id="KW-0472">Membrane</keyword>
<keyword evidence="2" id="KW-0436">Ligase</keyword>